<keyword evidence="3" id="KW-1185">Reference proteome</keyword>
<dbReference type="Proteomes" id="UP001142393">
    <property type="component" value="Unassembled WGS sequence"/>
</dbReference>
<name>A0A9W8U0Q8_9AGAR</name>
<gene>
    <name evidence="2" type="ORF">DFH05DRAFT_1555885</name>
</gene>
<reference evidence="2 3" key="1">
    <citation type="journal article" date="2023" name="Proc. Natl. Acad. Sci. U.S.A.">
        <title>A global phylogenomic analysis of the shiitake genus Lentinula.</title>
        <authorList>
            <person name="Sierra-Patev S."/>
            <person name="Min B."/>
            <person name="Naranjo-Ortiz M."/>
            <person name="Looney B."/>
            <person name="Konkel Z."/>
            <person name="Slot J.C."/>
            <person name="Sakamoto Y."/>
            <person name="Steenwyk J.L."/>
            <person name="Rokas A."/>
            <person name="Carro J."/>
            <person name="Camarero S."/>
            <person name="Ferreira P."/>
            <person name="Molpeceres G."/>
            <person name="Ruiz-Duenas F.J."/>
            <person name="Serrano A."/>
            <person name="Henrissat B."/>
            <person name="Drula E."/>
            <person name="Hughes K.W."/>
            <person name="Mata J.L."/>
            <person name="Ishikawa N.K."/>
            <person name="Vargas-Isla R."/>
            <person name="Ushijima S."/>
            <person name="Smith C.A."/>
            <person name="Donoghue J."/>
            <person name="Ahrendt S."/>
            <person name="Andreopoulos W."/>
            <person name="He G."/>
            <person name="LaButti K."/>
            <person name="Lipzen A."/>
            <person name="Ng V."/>
            <person name="Riley R."/>
            <person name="Sandor L."/>
            <person name="Barry K."/>
            <person name="Martinez A.T."/>
            <person name="Xiao Y."/>
            <person name="Gibbons J.G."/>
            <person name="Terashima K."/>
            <person name="Grigoriev I.V."/>
            <person name="Hibbett D."/>
        </authorList>
    </citation>
    <scope>NUCLEOTIDE SEQUENCE [LARGE SCALE GENOMIC DNA]</scope>
    <source>
        <strain evidence="2 3">TFB7810</strain>
    </source>
</reference>
<dbReference type="AlphaFoldDB" id="A0A9W8U0Q8"/>
<keyword evidence="1" id="KW-0175">Coiled coil</keyword>
<evidence type="ECO:0000313" key="3">
    <source>
        <dbReference type="Proteomes" id="UP001142393"/>
    </source>
</evidence>
<evidence type="ECO:0000256" key="1">
    <source>
        <dbReference type="SAM" id="Coils"/>
    </source>
</evidence>
<evidence type="ECO:0000313" key="2">
    <source>
        <dbReference type="EMBL" id="KAJ3748074.1"/>
    </source>
</evidence>
<proteinExistence type="predicted"/>
<accession>A0A9W8U0Q8</accession>
<comment type="caution">
    <text evidence="2">The sequence shown here is derived from an EMBL/GenBank/DDBJ whole genome shotgun (WGS) entry which is preliminary data.</text>
</comment>
<dbReference type="EMBL" id="JANVFU010000003">
    <property type="protein sequence ID" value="KAJ3748074.1"/>
    <property type="molecule type" value="Genomic_DNA"/>
</dbReference>
<protein>
    <submittedName>
        <fullName evidence="2">Uncharacterized protein</fullName>
    </submittedName>
</protein>
<organism evidence="2 3">
    <name type="scientific">Lentinula detonsa</name>
    <dbReference type="NCBI Taxonomy" id="2804962"/>
    <lineage>
        <taxon>Eukaryota</taxon>
        <taxon>Fungi</taxon>
        <taxon>Dikarya</taxon>
        <taxon>Basidiomycota</taxon>
        <taxon>Agaricomycotina</taxon>
        <taxon>Agaricomycetes</taxon>
        <taxon>Agaricomycetidae</taxon>
        <taxon>Agaricales</taxon>
        <taxon>Marasmiineae</taxon>
        <taxon>Omphalotaceae</taxon>
        <taxon>Lentinula</taxon>
    </lineage>
</organism>
<feature type="coiled-coil region" evidence="1">
    <location>
        <begin position="202"/>
        <end position="229"/>
    </location>
</feature>
<sequence length="367" mass="41229">MHTSETTAFRTSFAKYLEGLRQSSIKENTAAAVWWKELQARKSYMTYVEECSEGKNSKLEDISSQESWKGDSAWNARKFLVSLAGLGFDVLEAGDHRNSDALSVWTQDLSQPHWQIDHQRFPVAAARHPSHIPKLQKPIFRPAETDLARTLQSELKSNYHYADRKSEGSQEMIKKMTQLSSSSFNNAVLALRNYRETEGHASAALELALKSVVIEAKRLEERSNELKKRSSNHTPVHNATIIVYTDWFLTCPAENIIAAALKSTAFPAMQRAHGLSFYDPFGLCTFPILSRTIGVILVIYTRSSERTTSSLNPCAYQLTFCTRISSKISGLLSLERELKIQTSQLNDLRIKACSGCSRTRSGSGLIR</sequence>